<organism evidence="2 3">
    <name type="scientific">Mycobacterium kansasii 662</name>
    <dbReference type="NCBI Taxonomy" id="1299326"/>
    <lineage>
        <taxon>Bacteria</taxon>
        <taxon>Bacillati</taxon>
        <taxon>Actinomycetota</taxon>
        <taxon>Actinomycetes</taxon>
        <taxon>Mycobacteriales</taxon>
        <taxon>Mycobacteriaceae</taxon>
        <taxon>Mycobacterium</taxon>
    </lineage>
</organism>
<dbReference type="EMBL" id="JAOA01000002">
    <property type="protein sequence ID" value="EUA19909.1"/>
    <property type="molecule type" value="Genomic_DNA"/>
</dbReference>
<evidence type="ECO:0000313" key="3">
    <source>
        <dbReference type="Proteomes" id="UP000020561"/>
    </source>
</evidence>
<gene>
    <name evidence="2" type="ORF">I545_1816</name>
</gene>
<feature type="transmembrane region" description="Helical" evidence="1">
    <location>
        <begin position="239"/>
        <end position="257"/>
    </location>
</feature>
<feature type="transmembrane region" description="Helical" evidence="1">
    <location>
        <begin position="108"/>
        <end position="132"/>
    </location>
</feature>
<feature type="transmembrane region" description="Helical" evidence="1">
    <location>
        <begin position="207"/>
        <end position="227"/>
    </location>
</feature>
<dbReference type="Proteomes" id="UP000020561">
    <property type="component" value="Unassembled WGS sequence"/>
</dbReference>
<evidence type="ECO:0000256" key="1">
    <source>
        <dbReference type="SAM" id="Phobius"/>
    </source>
</evidence>
<keyword evidence="1" id="KW-0472">Membrane</keyword>
<evidence type="ECO:0000313" key="2">
    <source>
        <dbReference type="EMBL" id="EUA19909.1"/>
    </source>
</evidence>
<feature type="transmembrane region" description="Helical" evidence="1">
    <location>
        <begin position="144"/>
        <end position="162"/>
    </location>
</feature>
<feature type="transmembrane region" description="Helical" evidence="1">
    <location>
        <begin position="12"/>
        <end position="34"/>
    </location>
</feature>
<dbReference type="PATRIC" id="fig|1299326.3.peg.1748"/>
<feature type="transmembrane region" description="Helical" evidence="1">
    <location>
        <begin position="174"/>
        <end position="195"/>
    </location>
</feature>
<keyword evidence="1" id="KW-1133">Transmembrane helix</keyword>
<feature type="transmembrane region" description="Helical" evidence="1">
    <location>
        <begin position="76"/>
        <end position="96"/>
    </location>
</feature>
<dbReference type="RefSeq" id="WP_232008084.1">
    <property type="nucleotide sequence ID" value="NZ_JAOA01000002.1"/>
</dbReference>
<protein>
    <submittedName>
        <fullName evidence="2">Putative membrane protein</fullName>
    </submittedName>
</protein>
<reference evidence="2 3" key="1">
    <citation type="submission" date="2013-12" db="EMBL/GenBank/DDBJ databases">
        <authorList>
            <person name="Brown-Elliot B."/>
            <person name="Wallace R."/>
            <person name="Lenaerts A."/>
            <person name="Ordway D."/>
            <person name="DeGroote M.A."/>
            <person name="Parker T."/>
            <person name="Sizemore C."/>
            <person name="Tallon L.J."/>
            <person name="Sadzewicz L.K."/>
            <person name="Sengamalay N."/>
            <person name="Fraser C.M."/>
            <person name="Hine E."/>
            <person name="Shefchek K.A."/>
            <person name="Das S.P."/>
            <person name="Tettelin H."/>
        </authorList>
    </citation>
    <scope>NUCLEOTIDE SEQUENCE [LARGE SCALE GENOMIC DNA]</scope>
    <source>
        <strain evidence="2 3">662</strain>
    </source>
</reference>
<keyword evidence="1" id="KW-0812">Transmembrane</keyword>
<name>X7ZKQ1_MYCKA</name>
<comment type="caution">
    <text evidence="2">The sequence shown here is derived from an EMBL/GenBank/DDBJ whole genome shotgun (WGS) entry which is preliminary data.</text>
</comment>
<proteinExistence type="predicted"/>
<feature type="transmembrane region" description="Helical" evidence="1">
    <location>
        <begin position="46"/>
        <end position="64"/>
    </location>
</feature>
<sequence length="284" mass="31128">MSAHENSGQPAATATYTTLLLSTLALSVIAEVLWMGHISRPPTTIYHLWHIALMLVVLGVRLAYQKHLAPRVARYTRLLIAGMVFCTAGDVINSAISGVEPITRKLFFAIFLFGAGYSLYVFALYHFALPVLRERGGIGYRLRWVVVAVTALVNMAGWASYVRPSVAGNRFLEVGSFIFNLTIYSLLIGLCVWYFWGRRLSLPALPVMVGGALLPISDLYLFHTWLAPDQNPAVPVFEFYAANWILYFGGQVLFALLPACENAGAQVAAPAYGPAGIREDGAVQ</sequence>
<dbReference type="AlphaFoldDB" id="X7ZKQ1"/>
<accession>X7ZKQ1</accession>